<keyword evidence="3" id="KW-1185">Reference proteome</keyword>
<dbReference type="Proteomes" id="UP000566819">
    <property type="component" value="Unassembled WGS sequence"/>
</dbReference>
<dbReference type="InterPro" id="IPR024737">
    <property type="entry name" value="Get5_N"/>
</dbReference>
<dbReference type="Gene3D" id="3.10.20.90">
    <property type="entry name" value="Phosphatidylinositol 3-kinase Catalytic Subunit, Chain A, domain 1"/>
    <property type="match status" value="1"/>
</dbReference>
<evidence type="ECO:0000313" key="3">
    <source>
        <dbReference type="Proteomes" id="UP000566819"/>
    </source>
</evidence>
<dbReference type="EMBL" id="JAAMPI010000659">
    <property type="protein sequence ID" value="KAF4629554.1"/>
    <property type="molecule type" value="Genomic_DNA"/>
</dbReference>
<reference evidence="2 3" key="1">
    <citation type="submission" date="2020-03" db="EMBL/GenBank/DDBJ databases">
        <title>Draft Genome Sequence of Cudoniella acicularis.</title>
        <authorList>
            <person name="Buettner E."/>
            <person name="Kellner H."/>
        </authorList>
    </citation>
    <scope>NUCLEOTIDE SEQUENCE [LARGE SCALE GENOMIC DNA]</scope>
    <source>
        <strain evidence="2 3">DSM 108380</strain>
    </source>
</reference>
<protein>
    <recommendedName>
        <fullName evidence="1">Ubiquitin-like domain-containing protein</fullName>
    </recommendedName>
</protein>
<dbReference type="Gene3D" id="1.10.286.70">
    <property type="entry name" value="Get5 dimerization domain"/>
    <property type="match status" value="1"/>
</dbReference>
<sequence length="212" mass="23033">MTELSFAKSFLTTLDNRPNKLSPTHFEDPKSYPARSAFILPKSTGPPLAKRQKTSQALGSTPTLTLILKSTRNPPLDITLKDQALTTSILDIKEQLAENEGIPVKALRILYNKKPVVDSKVLKDVVGEEVAAKPGAMVEFGIMIIGGAAAVKKGPSVEEKEPLDVGIGKGEEILKTEEFWSDLKGFLVQRLKDEGEGEGERVHGIFRAAIKG</sequence>
<accession>A0A8H4RGA2</accession>
<evidence type="ECO:0000313" key="2">
    <source>
        <dbReference type="EMBL" id="KAF4629554.1"/>
    </source>
</evidence>
<dbReference type="InterPro" id="IPR029071">
    <property type="entry name" value="Ubiquitin-like_domsf"/>
</dbReference>
<feature type="domain" description="Ubiquitin-like" evidence="1">
    <location>
        <begin position="64"/>
        <end position="147"/>
    </location>
</feature>
<dbReference type="InterPro" id="IPR000626">
    <property type="entry name" value="Ubiquitin-like_dom"/>
</dbReference>
<dbReference type="AlphaFoldDB" id="A0A8H4RGA2"/>
<dbReference type="PROSITE" id="PS50053">
    <property type="entry name" value="UBIQUITIN_2"/>
    <property type="match status" value="1"/>
</dbReference>
<evidence type="ECO:0000259" key="1">
    <source>
        <dbReference type="PROSITE" id="PS50053"/>
    </source>
</evidence>
<dbReference type="InterPro" id="IPR049256">
    <property type="entry name" value="Get5_C"/>
</dbReference>
<dbReference type="Pfam" id="PF17183">
    <property type="entry name" value="Get5_C"/>
    <property type="match status" value="1"/>
</dbReference>
<gene>
    <name evidence="2" type="ORF">G7Y89_g8590</name>
</gene>
<dbReference type="Pfam" id="PF12754">
    <property type="entry name" value="Get5_N"/>
    <property type="match status" value="1"/>
</dbReference>
<comment type="caution">
    <text evidence="2">The sequence shown here is derived from an EMBL/GenBank/DDBJ whole genome shotgun (WGS) entry which is preliminary data.</text>
</comment>
<dbReference type="CDD" id="cd17039">
    <property type="entry name" value="Ubl_ubiquitin_like"/>
    <property type="match status" value="1"/>
</dbReference>
<dbReference type="OrthoDB" id="5366541at2759"/>
<dbReference type="SUPFAM" id="SSF54236">
    <property type="entry name" value="Ubiquitin-like"/>
    <property type="match status" value="1"/>
</dbReference>
<organism evidence="2 3">
    <name type="scientific">Cudoniella acicularis</name>
    <dbReference type="NCBI Taxonomy" id="354080"/>
    <lineage>
        <taxon>Eukaryota</taxon>
        <taxon>Fungi</taxon>
        <taxon>Dikarya</taxon>
        <taxon>Ascomycota</taxon>
        <taxon>Pezizomycotina</taxon>
        <taxon>Leotiomycetes</taxon>
        <taxon>Helotiales</taxon>
        <taxon>Tricladiaceae</taxon>
        <taxon>Cudoniella</taxon>
    </lineage>
</organism>
<name>A0A8H4RGA2_9HELO</name>
<proteinExistence type="predicted"/>